<feature type="transmembrane region" description="Helical" evidence="5">
    <location>
        <begin position="112"/>
        <end position="129"/>
    </location>
</feature>
<sequence>MIVILVSLGCVICPLMIGWGSAKMEIGTGLQLLGLTILVFPGAVLAFSHSKWYVPYALMIWAITPEVRRVMDWSVDTYHPMSYISIAPLLVMCYGSLILIKEWRKLQRHVQHVFMLLVVVLVYGVALGLSAPFPALFALLNYAAPLLLLPYMHITKPNASEKRLWIQLYGLLAIGVSIYGIMQYIYAPAWDVFWMEHADMGSIGKPEPFEIRVFSTLNSPGPAASFLTGALFPMLVERKWRPLGWAGVLIVLAGLGLTLVRSSWLALIVMILVYACLSPLRKKVRLLSALFVIIMLMMIGAPLLPGSEGVTERVATLGDIESDHSYMERMDFARELVPLIKHDPLGRGLGTTGTGTKLANGGELGEFGVFDNGWGALLLTFGVPGTLVWTGCLLFLLWKSMQIRTGVEPTRTPYAMMSAAMIAAAIVTLMFENSLTGLTALYTWFYIGLGEHT</sequence>
<dbReference type="Pfam" id="PF04932">
    <property type="entry name" value="Wzy_C"/>
    <property type="match status" value="1"/>
</dbReference>
<feature type="transmembrane region" description="Helical" evidence="5">
    <location>
        <begin position="286"/>
        <end position="304"/>
    </location>
</feature>
<keyword evidence="8" id="KW-1185">Reference proteome</keyword>
<evidence type="ECO:0000256" key="5">
    <source>
        <dbReference type="SAM" id="Phobius"/>
    </source>
</evidence>
<organism evidence="7 8">
    <name type="scientific">Marinicrinis sediminis</name>
    <dbReference type="NCBI Taxonomy" id="1652465"/>
    <lineage>
        <taxon>Bacteria</taxon>
        <taxon>Bacillati</taxon>
        <taxon>Bacillota</taxon>
        <taxon>Bacilli</taxon>
        <taxon>Bacillales</taxon>
        <taxon>Paenibacillaceae</taxon>
    </lineage>
</organism>
<feature type="domain" description="O-antigen ligase-related" evidence="6">
    <location>
        <begin position="247"/>
        <end position="389"/>
    </location>
</feature>
<dbReference type="EMBL" id="JBHUMM010000043">
    <property type="protein sequence ID" value="MFD2672718.1"/>
    <property type="molecule type" value="Genomic_DNA"/>
</dbReference>
<reference evidence="8" key="1">
    <citation type="journal article" date="2019" name="Int. J. Syst. Evol. Microbiol.">
        <title>The Global Catalogue of Microorganisms (GCM) 10K type strain sequencing project: providing services to taxonomists for standard genome sequencing and annotation.</title>
        <authorList>
            <consortium name="The Broad Institute Genomics Platform"/>
            <consortium name="The Broad Institute Genome Sequencing Center for Infectious Disease"/>
            <person name="Wu L."/>
            <person name="Ma J."/>
        </authorList>
    </citation>
    <scope>NUCLEOTIDE SEQUENCE [LARGE SCALE GENOMIC DNA]</scope>
    <source>
        <strain evidence="8">KCTC 33676</strain>
    </source>
</reference>
<evidence type="ECO:0000313" key="8">
    <source>
        <dbReference type="Proteomes" id="UP001597497"/>
    </source>
</evidence>
<feature type="transmembrane region" description="Helical" evidence="5">
    <location>
        <begin position="419"/>
        <end position="447"/>
    </location>
</feature>
<dbReference type="PANTHER" id="PTHR37422:SF23">
    <property type="entry name" value="TEICHURONIC ACID BIOSYNTHESIS PROTEIN TUAE"/>
    <property type="match status" value="1"/>
</dbReference>
<proteinExistence type="predicted"/>
<comment type="subcellular location">
    <subcellularLocation>
        <location evidence="1">Membrane</location>
        <topology evidence="1">Multi-pass membrane protein</topology>
    </subcellularLocation>
</comment>
<accession>A0ABW5RCN7</accession>
<feature type="transmembrane region" description="Helical" evidence="5">
    <location>
        <begin position="135"/>
        <end position="152"/>
    </location>
</feature>
<keyword evidence="2 5" id="KW-0812">Transmembrane</keyword>
<gene>
    <name evidence="7" type="ORF">ACFSUC_14215</name>
</gene>
<dbReference type="InterPro" id="IPR007016">
    <property type="entry name" value="O-antigen_ligase-rel_domated"/>
</dbReference>
<name>A0ABW5RCN7_9BACL</name>
<protein>
    <submittedName>
        <fullName evidence="7">O-antigen ligase family protein</fullName>
    </submittedName>
</protein>
<evidence type="ECO:0000256" key="4">
    <source>
        <dbReference type="ARBA" id="ARBA00023136"/>
    </source>
</evidence>
<evidence type="ECO:0000256" key="1">
    <source>
        <dbReference type="ARBA" id="ARBA00004141"/>
    </source>
</evidence>
<dbReference type="Proteomes" id="UP001597497">
    <property type="component" value="Unassembled WGS sequence"/>
</dbReference>
<feature type="transmembrane region" description="Helical" evidence="5">
    <location>
        <begin position="243"/>
        <end position="274"/>
    </location>
</feature>
<evidence type="ECO:0000259" key="6">
    <source>
        <dbReference type="Pfam" id="PF04932"/>
    </source>
</evidence>
<feature type="transmembrane region" description="Helical" evidence="5">
    <location>
        <begin position="374"/>
        <end position="398"/>
    </location>
</feature>
<comment type="caution">
    <text evidence="7">The sequence shown here is derived from an EMBL/GenBank/DDBJ whole genome shotgun (WGS) entry which is preliminary data.</text>
</comment>
<dbReference type="PANTHER" id="PTHR37422">
    <property type="entry name" value="TEICHURONIC ACID BIOSYNTHESIS PROTEIN TUAE"/>
    <property type="match status" value="1"/>
</dbReference>
<evidence type="ECO:0000256" key="2">
    <source>
        <dbReference type="ARBA" id="ARBA00022692"/>
    </source>
</evidence>
<evidence type="ECO:0000256" key="3">
    <source>
        <dbReference type="ARBA" id="ARBA00022989"/>
    </source>
</evidence>
<feature type="transmembrane region" description="Helical" evidence="5">
    <location>
        <begin position="28"/>
        <end position="46"/>
    </location>
</feature>
<keyword evidence="7" id="KW-0436">Ligase</keyword>
<feature type="transmembrane region" description="Helical" evidence="5">
    <location>
        <begin position="83"/>
        <end position="100"/>
    </location>
</feature>
<dbReference type="InterPro" id="IPR051533">
    <property type="entry name" value="WaaL-like"/>
</dbReference>
<keyword evidence="4 5" id="KW-0472">Membrane</keyword>
<keyword evidence="3 5" id="KW-1133">Transmembrane helix</keyword>
<feature type="transmembrane region" description="Helical" evidence="5">
    <location>
        <begin position="164"/>
        <end position="186"/>
    </location>
</feature>
<dbReference type="GO" id="GO:0016874">
    <property type="term" value="F:ligase activity"/>
    <property type="evidence" value="ECO:0007669"/>
    <property type="project" value="UniProtKB-KW"/>
</dbReference>
<evidence type="ECO:0000313" key="7">
    <source>
        <dbReference type="EMBL" id="MFD2672718.1"/>
    </source>
</evidence>